<evidence type="ECO:0000256" key="1">
    <source>
        <dbReference type="ARBA" id="ARBA00007606"/>
    </source>
</evidence>
<dbReference type="OrthoDB" id="1671237at2759"/>
<reference evidence="4" key="1">
    <citation type="submission" date="2020-03" db="EMBL/GenBank/DDBJ databases">
        <title>Castanea mollissima Vanexum genome sequencing.</title>
        <authorList>
            <person name="Staton M."/>
        </authorList>
    </citation>
    <scope>NUCLEOTIDE SEQUENCE</scope>
    <source>
        <tissue evidence="4">Leaf</tissue>
    </source>
</reference>
<evidence type="ECO:0000259" key="3">
    <source>
        <dbReference type="Pfam" id="PF00139"/>
    </source>
</evidence>
<comment type="similarity">
    <text evidence="1">Belongs to the leguminous lectin family.</text>
</comment>
<comment type="caution">
    <text evidence="4">The sequence shown here is derived from an EMBL/GenBank/DDBJ whole genome shotgun (WGS) entry which is preliminary data.</text>
</comment>
<keyword evidence="5" id="KW-1185">Reference proteome</keyword>
<dbReference type="AlphaFoldDB" id="A0A8J4VHB8"/>
<dbReference type="InterPro" id="IPR050258">
    <property type="entry name" value="Leguminous_Lectin"/>
</dbReference>
<dbReference type="Proteomes" id="UP000737018">
    <property type="component" value="Unassembled WGS sequence"/>
</dbReference>
<dbReference type="EMBL" id="JRKL02003216">
    <property type="protein sequence ID" value="KAF3956020.1"/>
    <property type="molecule type" value="Genomic_DNA"/>
</dbReference>
<dbReference type="Gene3D" id="2.60.120.200">
    <property type="match status" value="1"/>
</dbReference>
<name>A0A8J4VHB8_9ROSI</name>
<dbReference type="InterPro" id="IPR013320">
    <property type="entry name" value="ConA-like_dom_sf"/>
</dbReference>
<keyword evidence="2" id="KW-0430">Lectin</keyword>
<protein>
    <recommendedName>
        <fullName evidence="3">Legume lectin domain-containing protein</fullName>
    </recommendedName>
</protein>
<dbReference type="PANTHER" id="PTHR32401">
    <property type="entry name" value="CONCANAVALIN A-LIKE LECTIN FAMILY PROTEIN"/>
    <property type="match status" value="1"/>
</dbReference>
<evidence type="ECO:0000313" key="4">
    <source>
        <dbReference type="EMBL" id="KAF3956020.1"/>
    </source>
</evidence>
<dbReference type="SUPFAM" id="SSF49899">
    <property type="entry name" value="Concanavalin A-like lectins/glucanases"/>
    <property type="match status" value="1"/>
</dbReference>
<dbReference type="GO" id="GO:0030246">
    <property type="term" value="F:carbohydrate binding"/>
    <property type="evidence" value="ECO:0007669"/>
    <property type="project" value="UniProtKB-KW"/>
</dbReference>
<accession>A0A8J4VHB8</accession>
<dbReference type="InterPro" id="IPR001220">
    <property type="entry name" value="Legume_lectin_dom"/>
</dbReference>
<proteinExistence type="inferred from homology"/>
<organism evidence="4 5">
    <name type="scientific">Castanea mollissima</name>
    <name type="common">Chinese chestnut</name>
    <dbReference type="NCBI Taxonomy" id="60419"/>
    <lineage>
        <taxon>Eukaryota</taxon>
        <taxon>Viridiplantae</taxon>
        <taxon>Streptophyta</taxon>
        <taxon>Embryophyta</taxon>
        <taxon>Tracheophyta</taxon>
        <taxon>Spermatophyta</taxon>
        <taxon>Magnoliopsida</taxon>
        <taxon>eudicotyledons</taxon>
        <taxon>Gunneridae</taxon>
        <taxon>Pentapetalae</taxon>
        <taxon>rosids</taxon>
        <taxon>fabids</taxon>
        <taxon>Fagales</taxon>
        <taxon>Fagaceae</taxon>
        <taxon>Castanea</taxon>
    </lineage>
</organism>
<gene>
    <name evidence="4" type="ORF">CMV_018823</name>
</gene>
<sequence>MIINVFDFGIVLNNGLVHRPWITYDGPRRRMDIRLGSKDEDYPTKPIFSEQLDLSPFLNEYMFKRFSSSTSNLTQIHNVLSWNFTSTSQAFLRIPSTETCESKIILSRMVLGLGKLVQNHQAAS</sequence>
<dbReference type="PANTHER" id="PTHR32401:SF48">
    <property type="entry name" value="LEGUME LECTIN DOMAIN-CONTAINING PROTEIN"/>
    <property type="match status" value="1"/>
</dbReference>
<evidence type="ECO:0000256" key="2">
    <source>
        <dbReference type="ARBA" id="ARBA00022734"/>
    </source>
</evidence>
<feature type="domain" description="Legume lectin" evidence="3">
    <location>
        <begin position="10"/>
        <end position="90"/>
    </location>
</feature>
<dbReference type="Pfam" id="PF00139">
    <property type="entry name" value="Lectin_legB"/>
    <property type="match status" value="1"/>
</dbReference>
<evidence type="ECO:0000313" key="5">
    <source>
        <dbReference type="Proteomes" id="UP000737018"/>
    </source>
</evidence>